<dbReference type="EMBL" id="JASNVP010000007">
    <property type="protein sequence ID" value="MDK4326494.1"/>
    <property type="molecule type" value="Genomic_DNA"/>
</dbReference>
<dbReference type="RefSeq" id="WP_152680544.1">
    <property type="nucleotide sequence ID" value="NZ_CBCRTU010000009.1"/>
</dbReference>
<evidence type="ECO:0000313" key="3">
    <source>
        <dbReference type="Proteomes" id="UP001226160"/>
    </source>
</evidence>
<accession>A0AAP4BW57</accession>
<comment type="caution">
    <text evidence="2">The sequence shown here is derived from an EMBL/GenBank/DDBJ whole genome shotgun (WGS) entry which is preliminary data.</text>
</comment>
<dbReference type="AlphaFoldDB" id="A0AAP4BW57"/>
<evidence type="ECO:0000313" key="2">
    <source>
        <dbReference type="EMBL" id="MDK4326494.1"/>
    </source>
</evidence>
<dbReference type="Proteomes" id="UP001226160">
    <property type="component" value="Unassembled WGS sequence"/>
</dbReference>
<feature type="region of interest" description="Disordered" evidence="1">
    <location>
        <begin position="1"/>
        <end position="23"/>
    </location>
</feature>
<proteinExistence type="predicted"/>
<protein>
    <submittedName>
        <fullName evidence="2">Uncharacterized protein</fullName>
    </submittedName>
</protein>
<name>A0AAP4BW57_9CORY</name>
<gene>
    <name evidence="2" type="ORF">QPX54_08265</name>
</gene>
<sequence length="72" mass="7695">MRVNGPTKFPAPRGTATTAGAYSESPYATTPRIHAILAEILQDFARIPFCGITLPVLGLGPDPWGFARLARV</sequence>
<reference evidence="2" key="1">
    <citation type="submission" date="2023-05" db="EMBL/GenBank/DDBJ databases">
        <title>Metabolic capabilities are highly conserved among human nasal-associated Corynebacterium species in pangenomic analyses.</title>
        <authorList>
            <person name="Tran T.H."/>
            <person name="Roberts A.Q."/>
            <person name="Escapa I.F."/>
            <person name="Gao W."/>
            <person name="Conlan S."/>
            <person name="Kong H."/>
            <person name="Segre J.A."/>
            <person name="Kelly M.S."/>
            <person name="Lemon K.P."/>
        </authorList>
    </citation>
    <scope>NUCLEOTIDE SEQUENCE</scope>
    <source>
        <strain evidence="2">KPL2654</strain>
    </source>
</reference>
<evidence type="ECO:0000256" key="1">
    <source>
        <dbReference type="SAM" id="MobiDB-lite"/>
    </source>
</evidence>
<dbReference type="GeneID" id="64188131"/>
<organism evidence="2 3">
    <name type="scientific">Corynebacterium propinquum</name>
    <dbReference type="NCBI Taxonomy" id="43769"/>
    <lineage>
        <taxon>Bacteria</taxon>
        <taxon>Bacillati</taxon>
        <taxon>Actinomycetota</taxon>
        <taxon>Actinomycetes</taxon>
        <taxon>Mycobacteriales</taxon>
        <taxon>Corynebacteriaceae</taxon>
        <taxon>Corynebacterium</taxon>
    </lineage>
</organism>